<keyword evidence="1" id="KW-0472">Membrane</keyword>
<organism evidence="3 4">
    <name type="scientific">Alkalihalobacillus trypoxylicola</name>
    <dbReference type="NCBI Taxonomy" id="519424"/>
    <lineage>
        <taxon>Bacteria</taxon>
        <taxon>Bacillati</taxon>
        <taxon>Bacillota</taxon>
        <taxon>Bacilli</taxon>
        <taxon>Bacillales</taxon>
        <taxon>Bacillaceae</taxon>
        <taxon>Alkalihalobacillus</taxon>
    </lineage>
</organism>
<name>A0A161QCC6_9BACI</name>
<dbReference type="EMBL" id="LTAO01000040">
    <property type="protein sequence ID" value="KYG25612.1"/>
    <property type="molecule type" value="Genomic_DNA"/>
</dbReference>
<evidence type="ECO:0000313" key="3">
    <source>
        <dbReference type="EMBL" id="KYG25612.1"/>
    </source>
</evidence>
<comment type="caution">
    <text evidence="3">The sequence shown here is derived from an EMBL/GenBank/DDBJ whole genome shotgun (WGS) entry which is preliminary data.</text>
</comment>
<dbReference type="RefSeq" id="WP_061950375.1">
    <property type="nucleotide sequence ID" value="NZ_LTAO01000040.1"/>
</dbReference>
<accession>A0A161QCC6</accession>
<dbReference type="InterPro" id="IPR025273">
    <property type="entry name" value="DUF4064"/>
</dbReference>
<sequence length="140" mass="14678">MIKRTGEVILGIIGILGYGLASLIALLVIFVQTDEQAFRDLLASEPSIEVTGSIDQMIADLNSVSGGLWLAIIILAVICGIIAMIVLKGNKKPKLAGILFLSSAVISTIVTGGAALFGAVFFLIAGIMSLVRKPQQPIEQ</sequence>
<feature type="transmembrane region" description="Helical" evidence="1">
    <location>
        <begin position="99"/>
        <end position="127"/>
    </location>
</feature>
<keyword evidence="1" id="KW-0812">Transmembrane</keyword>
<evidence type="ECO:0000259" key="2">
    <source>
        <dbReference type="Pfam" id="PF13273"/>
    </source>
</evidence>
<evidence type="ECO:0000313" key="4">
    <source>
        <dbReference type="Proteomes" id="UP000075806"/>
    </source>
</evidence>
<dbReference type="Pfam" id="PF13273">
    <property type="entry name" value="DUF4064"/>
    <property type="match status" value="1"/>
</dbReference>
<keyword evidence="1" id="KW-1133">Transmembrane helix</keyword>
<dbReference type="Proteomes" id="UP000075806">
    <property type="component" value="Unassembled WGS sequence"/>
</dbReference>
<keyword evidence="4" id="KW-1185">Reference proteome</keyword>
<feature type="domain" description="DUF4064" evidence="2">
    <location>
        <begin position="3"/>
        <end position="109"/>
    </location>
</feature>
<proteinExistence type="predicted"/>
<reference evidence="3" key="1">
    <citation type="submission" date="2016-02" db="EMBL/GenBank/DDBJ databases">
        <title>Genome sequence of Bacillus trypoxylicola KCTC 13244(T).</title>
        <authorList>
            <person name="Jeong H."/>
            <person name="Park S.-H."/>
            <person name="Choi S.-K."/>
        </authorList>
    </citation>
    <scope>NUCLEOTIDE SEQUENCE [LARGE SCALE GENOMIC DNA]</scope>
    <source>
        <strain evidence="3">KCTC 13244</strain>
    </source>
</reference>
<dbReference type="OrthoDB" id="2357232at2"/>
<feature type="transmembrane region" description="Helical" evidence="1">
    <location>
        <begin position="7"/>
        <end position="31"/>
    </location>
</feature>
<gene>
    <name evidence="3" type="ORF">AZF04_14085</name>
</gene>
<feature type="transmembrane region" description="Helical" evidence="1">
    <location>
        <begin position="67"/>
        <end position="87"/>
    </location>
</feature>
<protein>
    <recommendedName>
        <fullName evidence="2">DUF4064 domain-containing protein</fullName>
    </recommendedName>
</protein>
<evidence type="ECO:0000256" key="1">
    <source>
        <dbReference type="SAM" id="Phobius"/>
    </source>
</evidence>
<dbReference type="STRING" id="519424.AZF04_14085"/>
<dbReference type="AlphaFoldDB" id="A0A161QCC6"/>